<dbReference type="Proteomes" id="UP001497514">
    <property type="component" value="Chromosome"/>
</dbReference>
<keyword evidence="2" id="KW-1185">Reference proteome</keyword>
<dbReference type="EMBL" id="OZ038524">
    <property type="protein sequence ID" value="CAL2083149.1"/>
    <property type="molecule type" value="Genomic_DNA"/>
</dbReference>
<organism evidence="1 2">
    <name type="scientific">Tenacibaculum dicentrarchi</name>
    <dbReference type="NCBI Taxonomy" id="669041"/>
    <lineage>
        <taxon>Bacteria</taxon>
        <taxon>Pseudomonadati</taxon>
        <taxon>Bacteroidota</taxon>
        <taxon>Flavobacteriia</taxon>
        <taxon>Flavobacteriales</taxon>
        <taxon>Flavobacteriaceae</taxon>
        <taxon>Tenacibaculum</taxon>
    </lineage>
</organism>
<evidence type="ECO:0000313" key="1">
    <source>
        <dbReference type="EMBL" id="CAL2083149.1"/>
    </source>
</evidence>
<protein>
    <submittedName>
        <fullName evidence="1">Uncharacterized protein</fullName>
    </submittedName>
</protein>
<sequence>MQCNPFEILYFPNFIFKNGAKPKAKFFITLKNVDNEIMVVSLPSSQDFVPDSIKVEGCIECPDRFISCFCFYKDKVICNDTSFKFLKDTFIYANYIDTYSLSKLSEHYPVKGIDYIIKGTISEPYKTNLVNCLKNSHDLKRKIKKIL</sequence>
<dbReference type="RefSeq" id="WP_101902161.1">
    <property type="nucleotide sequence ID" value="NZ_OZ038524.1"/>
</dbReference>
<reference evidence="1 2" key="1">
    <citation type="submission" date="2024-05" db="EMBL/GenBank/DDBJ databases">
        <authorList>
            <person name="Duchaud E."/>
        </authorList>
    </citation>
    <scope>NUCLEOTIDE SEQUENCE [LARGE SCALE GENOMIC DNA]</scope>
    <source>
        <strain evidence="1">Ena-SAMPLE-TAB-13-05-2024-13:56:06:370-140309</strain>
    </source>
</reference>
<gene>
    <name evidence="1" type="ORF">TD3509T_1484</name>
</gene>
<proteinExistence type="predicted"/>
<evidence type="ECO:0000313" key="2">
    <source>
        <dbReference type="Proteomes" id="UP001497514"/>
    </source>
</evidence>
<accession>A0ABP1EKC0</accession>
<name>A0ABP1EKC0_9FLAO</name>